<reference evidence="7" key="1">
    <citation type="journal article" date="2023" name="Insect Mol. Biol.">
        <title>Genome sequencing provides insights into the evolution of gene families encoding plant cell wall-degrading enzymes in longhorned beetles.</title>
        <authorList>
            <person name="Shin N.R."/>
            <person name="Okamura Y."/>
            <person name="Kirsch R."/>
            <person name="Pauchet Y."/>
        </authorList>
    </citation>
    <scope>NUCLEOTIDE SEQUENCE</scope>
    <source>
        <strain evidence="7">RBIC_L_NR</strain>
    </source>
</reference>
<evidence type="ECO:0000313" key="8">
    <source>
        <dbReference type="Proteomes" id="UP001162156"/>
    </source>
</evidence>
<evidence type="ECO:0000313" key="7">
    <source>
        <dbReference type="EMBL" id="KAJ8956765.1"/>
    </source>
</evidence>
<accession>A0AAV8Z0C6</accession>
<comment type="similarity">
    <text evidence="3">Belongs to the NOP53 family.</text>
</comment>
<evidence type="ECO:0000256" key="3">
    <source>
        <dbReference type="ARBA" id="ARBA00008838"/>
    </source>
</evidence>
<proteinExistence type="inferred from homology"/>
<dbReference type="GO" id="GO:0005654">
    <property type="term" value="C:nucleoplasm"/>
    <property type="evidence" value="ECO:0007669"/>
    <property type="project" value="UniProtKB-SubCell"/>
</dbReference>
<dbReference type="PANTHER" id="PTHR14211">
    <property type="entry name" value="GLIOMA SUPPRESSOR CANDIDATE REGION GENE 2"/>
    <property type="match status" value="1"/>
</dbReference>
<keyword evidence="5" id="KW-0690">Ribosome biogenesis</keyword>
<dbReference type="EMBL" id="JANEYF010001808">
    <property type="protein sequence ID" value="KAJ8956765.1"/>
    <property type="molecule type" value="Genomic_DNA"/>
</dbReference>
<comment type="caution">
    <text evidence="7">The sequence shown here is derived from an EMBL/GenBank/DDBJ whole genome shotgun (WGS) entry which is preliminary data.</text>
</comment>
<dbReference type="GO" id="GO:0000027">
    <property type="term" value="P:ribosomal large subunit assembly"/>
    <property type="evidence" value="ECO:0007669"/>
    <property type="project" value="TreeGrafter"/>
</dbReference>
<gene>
    <name evidence="7" type="ORF">NQ314_006639</name>
</gene>
<dbReference type="Pfam" id="PF07767">
    <property type="entry name" value="Nop53"/>
    <property type="match status" value="1"/>
</dbReference>
<dbReference type="GO" id="GO:0006364">
    <property type="term" value="P:rRNA processing"/>
    <property type="evidence" value="ECO:0007669"/>
    <property type="project" value="TreeGrafter"/>
</dbReference>
<keyword evidence="8" id="KW-1185">Reference proteome</keyword>
<comment type="subcellular location">
    <subcellularLocation>
        <location evidence="1">Nucleus</location>
        <location evidence="1">Nucleolus</location>
    </subcellularLocation>
    <subcellularLocation>
        <location evidence="2">Nucleus</location>
        <location evidence="2">Nucleoplasm</location>
    </subcellularLocation>
</comment>
<dbReference type="GO" id="GO:0005730">
    <property type="term" value="C:nucleolus"/>
    <property type="evidence" value="ECO:0007669"/>
    <property type="project" value="UniProtKB-SubCell"/>
</dbReference>
<sequence length="64" mass="7454">MGQEIAGNLKNLKTEGNLLIDRFKSMQKRNILVPSKRHVRKTAKVKKYIKPGHRDESWKETVAH</sequence>
<dbReference type="Proteomes" id="UP001162156">
    <property type="component" value="Unassembled WGS sequence"/>
</dbReference>
<organism evidence="7 8">
    <name type="scientific">Rhamnusium bicolor</name>
    <dbReference type="NCBI Taxonomy" id="1586634"/>
    <lineage>
        <taxon>Eukaryota</taxon>
        <taxon>Metazoa</taxon>
        <taxon>Ecdysozoa</taxon>
        <taxon>Arthropoda</taxon>
        <taxon>Hexapoda</taxon>
        <taxon>Insecta</taxon>
        <taxon>Pterygota</taxon>
        <taxon>Neoptera</taxon>
        <taxon>Endopterygota</taxon>
        <taxon>Coleoptera</taxon>
        <taxon>Polyphaga</taxon>
        <taxon>Cucujiformia</taxon>
        <taxon>Chrysomeloidea</taxon>
        <taxon>Cerambycidae</taxon>
        <taxon>Lepturinae</taxon>
        <taxon>Rhagiini</taxon>
        <taxon>Rhamnusium</taxon>
    </lineage>
</organism>
<dbReference type="InterPro" id="IPR011687">
    <property type="entry name" value="Nop53/GLTSCR2"/>
</dbReference>
<name>A0AAV8Z0C6_9CUCU</name>
<evidence type="ECO:0000256" key="4">
    <source>
        <dbReference type="ARBA" id="ARBA00018339"/>
    </source>
</evidence>
<dbReference type="GO" id="GO:0008097">
    <property type="term" value="F:5S rRNA binding"/>
    <property type="evidence" value="ECO:0007669"/>
    <property type="project" value="TreeGrafter"/>
</dbReference>
<evidence type="ECO:0000256" key="1">
    <source>
        <dbReference type="ARBA" id="ARBA00004604"/>
    </source>
</evidence>
<dbReference type="AlphaFoldDB" id="A0AAV8Z0C6"/>
<evidence type="ECO:0000256" key="5">
    <source>
        <dbReference type="ARBA" id="ARBA00022517"/>
    </source>
</evidence>
<evidence type="ECO:0000256" key="2">
    <source>
        <dbReference type="ARBA" id="ARBA00004642"/>
    </source>
</evidence>
<dbReference type="PANTHER" id="PTHR14211:SF7">
    <property type="entry name" value="RIBOSOME BIOGENESIS PROTEIN NOP53"/>
    <property type="match status" value="1"/>
</dbReference>
<keyword evidence="6" id="KW-0539">Nucleus</keyword>
<evidence type="ECO:0000256" key="6">
    <source>
        <dbReference type="ARBA" id="ARBA00023242"/>
    </source>
</evidence>
<protein>
    <recommendedName>
        <fullName evidence="4">Ribosome biogenesis protein NOP53</fullName>
    </recommendedName>
</protein>